<evidence type="ECO:0000313" key="2">
    <source>
        <dbReference type="EMBL" id="MDJ1479708.1"/>
    </source>
</evidence>
<name>A0AAE3QN85_9BACT</name>
<comment type="caution">
    <text evidence="2">The sequence shown here is derived from an EMBL/GenBank/DDBJ whole genome shotgun (WGS) entry which is preliminary data.</text>
</comment>
<evidence type="ECO:0000313" key="3">
    <source>
        <dbReference type="Proteomes" id="UP001241110"/>
    </source>
</evidence>
<reference evidence="2" key="1">
    <citation type="submission" date="2023-05" db="EMBL/GenBank/DDBJ databases">
        <authorList>
            <person name="Zhang X."/>
        </authorList>
    </citation>
    <scope>NUCLEOTIDE SEQUENCE</scope>
    <source>
        <strain evidence="2">YF14B1</strain>
    </source>
</reference>
<dbReference type="AlphaFoldDB" id="A0AAE3QN85"/>
<dbReference type="PROSITE" id="PS50801">
    <property type="entry name" value="STAS"/>
    <property type="match status" value="1"/>
</dbReference>
<dbReference type="InterPro" id="IPR036513">
    <property type="entry name" value="STAS_dom_sf"/>
</dbReference>
<sequence>MSKGVDIICNDQAEGVAQLTISGNLTLRNATTVKQALIEAQDKYKYLSVLLSEVNALDVSVIQIIMAAKSSNPAIQWNITLSDDIQTLLVRAGLTL</sequence>
<dbReference type="InterPro" id="IPR002645">
    <property type="entry name" value="STAS_dom"/>
</dbReference>
<dbReference type="SUPFAM" id="SSF52091">
    <property type="entry name" value="SpoIIaa-like"/>
    <property type="match status" value="1"/>
</dbReference>
<dbReference type="RefSeq" id="WP_313976105.1">
    <property type="nucleotide sequence ID" value="NZ_JASJOS010000002.1"/>
</dbReference>
<dbReference type="Gene3D" id="3.30.750.24">
    <property type="entry name" value="STAS domain"/>
    <property type="match status" value="1"/>
</dbReference>
<gene>
    <name evidence="2" type="ORF">QNI16_04370</name>
</gene>
<evidence type="ECO:0000259" key="1">
    <source>
        <dbReference type="PROSITE" id="PS50801"/>
    </source>
</evidence>
<dbReference type="Pfam" id="PF01740">
    <property type="entry name" value="STAS"/>
    <property type="match status" value="1"/>
</dbReference>
<organism evidence="2 3">
    <name type="scientific">Xanthocytophaga flava</name>
    <dbReference type="NCBI Taxonomy" id="3048013"/>
    <lineage>
        <taxon>Bacteria</taxon>
        <taxon>Pseudomonadati</taxon>
        <taxon>Bacteroidota</taxon>
        <taxon>Cytophagia</taxon>
        <taxon>Cytophagales</taxon>
        <taxon>Rhodocytophagaceae</taxon>
        <taxon>Xanthocytophaga</taxon>
    </lineage>
</organism>
<proteinExistence type="predicted"/>
<protein>
    <submittedName>
        <fullName evidence="2">STAS domain-containing protein</fullName>
    </submittedName>
</protein>
<dbReference type="EMBL" id="JASJOS010000002">
    <property type="protein sequence ID" value="MDJ1479708.1"/>
    <property type="molecule type" value="Genomic_DNA"/>
</dbReference>
<dbReference type="Proteomes" id="UP001241110">
    <property type="component" value="Unassembled WGS sequence"/>
</dbReference>
<feature type="domain" description="STAS" evidence="1">
    <location>
        <begin position="14"/>
        <end position="66"/>
    </location>
</feature>
<accession>A0AAE3QN85</accession>